<dbReference type="AlphaFoldDB" id="A0A0A8ZA39"/>
<accession>A0A0A8ZA39</accession>
<sequence>MSLSSFFKLKVPFLSWYYHSEYQWSA</sequence>
<reference evidence="1" key="1">
    <citation type="submission" date="2014-09" db="EMBL/GenBank/DDBJ databases">
        <authorList>
            <person name="Magalhaes I.L.F."/>
            <person name="Oliveira U."/>
            <person name="Santos F.R."/>
            <person name="Vidigal T.H.D.A."/>
            <person name="Brescovit A.D."/>
            <person name="Santos A.J."/>
        </authorList>
    </citation>
    <scope>NUCLEOTIDE SEQUENCE</scope>
    <source>
        <tissue evidence="1">Shoot tissue taken approximately 20 cm above the soil surface</tissue>
    </source>
</reference>
<name>A0A0A8ZA39_ARUDO</name>
<reference evidence="1" key="2">
    <citation type="journal article" date="2015" name="Data Brief">
        <title>Shoot transcriptome of the giant reed, Arundo donax.</title>
        <authorList>
            <person name="Barrero R.A."/>
            <person name="Guerrero F.D."/>
            <person name="Moolhuijzen P."/>
            <person name="Goolsby J.A."/>
            <person name="Tidwell J."/>
            <person name="Bellgard S.E."/>
            <person name="Bellgard M.I."/>
        </authorList>
    </citation>
    <scope>NUCLEOTIDE SEQUENCE</scope>
    <source>
        <tissue evidence="1">Shoot tissue taken approximately 20 cm above the soil surface</tissue>
    </source>
</reference>
<protein>
    <submittedName>
        <fullName evidence="1">Uncharacterized protein</fullName>
    </submittedName>
</protein>
<dbReference type="EMBL" id="GBRH01266163">
    <property type="protein sequence ID" value="JAD31732.1"/>
    <property type="molecule type" value="Transcribed_RNA"/>
</dbReference>
<organism evidence="1">
    <name type="scientific">Arundo donax</name>
    <name type="common">Giant reed</name>
    <name type="synonym">Donax arundinaceus</name>
    <dbReference type="NCBI Taxonomy" id="35708"/>
    <lineage>
        <taxon>Eukaryota</taxon>
        <taxon>Viridiplantae</taxon>
        <taxon>Streptophyta</taxon>
        <taxon>Embryophyta</taxon>
        <taxon>Tracheophyta</taxon>
        <taxon>Spermatophyta</taxon>
        <taxon>Magnoliopsida</taxon>
        <taxon>Liliopsida</taxon>
        <taxon>Poales</taxon>
        <taxon>Poaceae</taxon>
        <taxon>PACMAD clade</taxon>
        <taxon>Arundinoideae</taxon>
        <taxon>Arundineae</taxon>
        <taxon>Arundo</taxon>
    </lineage>
</organism>
<proteinExistence type="predicted"/>
<evidence type="ECO:0000313" key="1">
    <source>
        <dbReference type="EMBL" id="JAD31732.1"/>
    </source>
</evidence>